<dbReference type="Gene3D" id="1.10.260.40">
    <property type="entry name" value="lambda repressor-like DNA-binding domains"/>
    <property type="match status" value="1"/>
</dbReference>
<dbReference type="SUPFAM" id="SSF47413">
    <property type="entry name" value="lambda repressor-like DNA-binding domains"/>
    <property type="match status" value="1"/>
</dbReference>
<feature type="domain" description="HTH lacI-type" evidence="4">
    <location>
        <begin position="2"/>
        <end position="56"/>
    </location>
</feature>
<evidence type="ECO:0000256" key="2">
    <source>
        <dbReference type="ARBA" id="ARBA00023125"/>
    </source>
</evidence>
<keyword evidence="2" id="KW-0238">DNA-binding</keyword>
<name>A0ABS4J6Y0_9BACL</name>
<sequence>MISSKDVAKRARVSQPTVSRVLNNPDSVKAETRNRVLEAMEELGYYPNLIARSLVTNTTRTIALVSGTLKNGFFAETTDSIVHSAKSKGYKTITYFEDEDEVPDFFDSVMGFKVDGLLLSLIKLDDPVLERIKKTKIPCMFFNRKPRHGGNFVVLDNQLAAKMLTQHLLELGHQRIAYISGRTDVSTFLDRKLGFEQTMAEANVNLIPEMIHFIGTSSNEVEEATVKLLAMDPPPTAIMCVTDTIALICMDIIMSRGLRVPEDISIAGFDDIRLSSHQAIQLTTVGSSDMQTMGEIAADNLIELIELSEVNAEPRQILLQPVLNVRKTTAALS</sequence>
<keyword evidence="3" id="KW-0804">Transcription</keyword>
<dbReference type="InterPro" id="IPR028082">
    <property type="entry name" value="Peripla_BP_I"/>
</dbReference>
<dbReference type="InterPro" id="IPR010982">
    <property type="entry name" value="Lambda_DNA-bd_dom_sf"/>
</dbReference>
<keyword evidence="1" id="KW-0805">Transcription regulation</keyword>
<organism evidence="5 6">
    <name type="scientific">Paenibacillus eucommiae</name>
    <dbReference type="NCBI Taxonomy" id="1355755"/>
    <lineage>
        <taxon>Bacteria</taxon>
        <taxon>Bacillati</taxon>
        <taxon>Bacillota</taxon>
        <taxon>Bacilli</taxon>
        <taxon>Bacillales</taxon>
        <taxon>Paenibacillaceae</taxon>
        <taxon>Paenibacillus</taxon>
    </lineage>
</organism>
<dbReference type="Pfam" id="PF00356">
    <property type="entry name" value="LacI"/>
    <property type="match status" value="1"/>
</dbReference>
<dbReference type="InterPro" id="IPR046335">
    <property type="entry name" value="LacI/GalR-like_sensor"/>
</dbReference>
<comment type="caution">
    <text evidence="5">The sequence shown here is derived from an EMBL/GenBank/DDBJ whole genome shotgun (WGS) entry which is preliminary data.</text>
</comment>
<keyword evidence="6" id="KW-1185">Reference proteome</keyword>
<proteinExistence type="predicted"/>
<evidence type="ECO:0000313" key="5">
    <source>
        <dbReference type="EMBL" id="MBP1995588.1"/>
    </source>
</evidence>
<dbReference type="InterPro" id="IPR000843">
    <property type="entry name" value="HTH_LacI"/>
</dbReference>
<dbReference type="RefSeq" id="WP_209977378.1">
    <property type="nucleotide sequence ID" value="NZ_JAGGLB010000036.1"/>
</dbReference>
<evidence type="ECO:0000256" key="1">
    <source>
        <dbReference type="ARBA" id="ARBA00023015"/>
    </source>
</evidence>
<dbReference type="CDD" id="cd01392">
    <property type="entry name" value="HTH_LacI"/>
    <property type="match status" value="1"/>
</dbReference>
<gene>
    <name evidence="5" type="ORF">J2Z66_007230</name>
</gene>
<dbReference type="PANTHER" id="PTHR30146:SF109">
    <property type="entry name" value="HTH-TYPE TRANSCRIPTIONAL REGULATOR GALS"/>
    <property type="match status" value="1"/>
</dbReference>
<dbReference type="PROSITE" id="PS50932">
    <property type="entry name" value="HTH_LACI_2"/>
    <property type="match status" value="1"/>
</dbReference>
<protein>
    <submittedName>
        <fullName evidence="5">LacI family transcriptional regulator</fullName>
    </submittedName>
</protein>
<evidence type="ECO:0000256" key="3">
    <source>
        <dbReference type="ARBA" id="ARBA00023163"/>
    </source>
</evidence>
<dbReference type="Pfam" id="PF13377">
    <property type="entry name" value="Peripla_BP_3"/>
    <property type="match status" value="1"/>
</dbReference>
<dbReference type="SUPFAM" id="SSF53822">
    <property type="entry name" value="Periplasmic binding protein-like I"/>
    <property type="match status" value="1"/>
</dbReference>
<dbReference type="CDD" id="cd06267">
    <property type="entry name" value="PBP1_LacI_sugar_binding-like"/>
    <property type="match status" value="1"/>
</dbReference>
<reference evidence="5 6" key="1">
    <citation type="submission" date="2021-03" db="EMBL/GenBank/DDBJ databases">
        <title>Genomic Encyclopedia of Type Strains, Phase IV (KMG-IV): sequencing the most valuable type-strain genomes for metagenomic binning, comparative biology and taxonomic classification.</title>
        <authorList>
            <person name="Goeker M."/>
        </authorList>
    </citation>
    <scope>NUCLEOTIDE SEQUENCE [LARGE SCALE GENOMIC DNA]</scope>
    <source>
        <strain evidence="5 6">DSM 26048</strain>
    </source>
</reference>
<dbReference type="SMART" id="SM00354">
    <property type="entry name" value="HTH_LACI"/>
    <property type="match status" value="1"/>
</dbReference>
<evidence type="ECO:0000259" key="4">
    <source>
        <dbReference type="PROSITE" id="PS50932"/>
    </source>
</evidence>
<dbReference type="EMBL" id="JAGGLB010000036">
    <property type="protein sequence ID" value="MBP1995588.1"/>
    <property type="molecule type" value="Genomic_DNA"/>
</dbReference>
<evidence type="ECO:0000313" key="6">
    <source>
        <dbReference type="Proteomes" id="UP001519287"/>
    </source>
</evidence>
<dbReference type="Proteomes" id="UP001519287">
    <property type="component" value="Unassembled WGS sequence"/>
</dbReference>
<dbReference type="Gene3D" id="3.40.50.2300">
    <property type="match status" value="2"/>
</dbReference>
<accession>A0ABS4J6Y0</accession>
<dbReference type="PANTHER" id="PTHR30146">
    <property type="entry name" value="LACI-RELATED TRANSCRIPTIONAL REPRESSOR"/>
    <property type="match status" value="1"/>
</dbReference>